<feature type="compositionally biased region" description="Low complexity" evidence="1">
    <location>
        <begin position="462"/>
        <end position="479"/>
    </location>
</feature>
<sequence length="514" mass="51904">MIDDLSRRRLLAGAGVLASGVALGGVAGASRGADANDADAVDELPLRWNRTYSDATYNGATSVVEGDDGLVVLGQSGGQPTGIPGWLFGADATSGDGEWMETIANEESQRRPTFQDHVPAVDGDGYALLGMAAQSGTVAFVRTDADGAIQWWQTYESDAQDGSGALLARDVIASGDGYVIAGAEVRSGSASGLVVRVGPEGDERSRTRLFADQQSELLSVVSDGDGYVGTAAVQVSSGGQTSVRSVVFRADANDEIQWQETFTAPNDGNALAQNQLVDIAPAGEGYVAAGFAASRSLDTFDGWVLSVDASGSQRATRRLSPQPATRFSAVADTADGTVVAGQGGESATAQTGVGVVGELGDGLEANWSRTVSVGATNNVRDVIGTADGGVALAGITQYQSQSADPRSEAWLVKLGGDDAPQVTATAPGTDTSSTATPSPTATATPSPTPTATPSPTPEPTDDATATATPTATVPETAGPDPTETTAGDGPGFGVGAALAALGGTALYERVRDED</sequence>
<accession>A0A7T3KTK8</accession>
<dbReference type="OrthoDB" id="98274at2157"/>
<feature type="compositionally biased region" description="Low complexity" evidence="1">
    <location>
        <begin position="423"/>
        <end position="445"/>
    </location>
</feature>
<keyword evidence="3" id="KW-1185">Reference proteome</keyword>
<gene>
    <name evidence="2" type="ORF">I7X12_11260</name>
</gene>
<proteinExistence type="predicted"/>
<organism evidence="2 3">
    <name type="scientific">Halosimplex litoreum</name>
    <dbReference type="NCBI Taxonomy" id="1198301"/>
    <lineage>
        <taxon>Archaea</taxon>
        <taxon>Methanobacteriati</taxon>
        <taxon>Methanobacteriota</taxon>
        <taxon>Stenosarchaea group</taxon>
        <taxon>Halobacteria</taxon>
        <taxon>Halobacteriales</taxon>
        <taxon>Haloarculaceae</taxon>
        <taxon>Halosimplex</taxon>
    </lineage>
</organism>
<evidence type="ECO:0000313" key="3">
    <source>
        <dbReference type="Proteomes" id="UP000595001"/>
    </source>
</evidence>
<reference evidence="2 3" key="1">
    <citation type="submission" date="2020-12" db="EMBL/GenBank/DDBJ databases">
        <title>Halosimplex halophilum sp. nov. and Halosimplex salinum sp. nov., two new members of the genus Halosimplex.</title>
        <authorList>
            <person name="Cui H.L."/>
        </authorList>
    </citation>
    <scope>NUCLEOTIDE SEQUENCE [LARGE SCALE GENOMIC DNA]</scope>
    <source>
        <strain evidence="2 3">YGH94</strain>
    </source>
</reference>
<evidence type="ECO:0000313" key="2">
    <source>
        <dbReference type="EMBL" id="QPV61347.1"/>
    </source>
</evidence>
<dbReference type="PANTHER" id="PTHR42754">
    <property type="entry name" value="ENDOGLUCANASE"/>
    <property type="match status" value="1"/>
</dbReference>
<name>A0A7T3KTK8_9EURY</name>
<dbReference type="PROSITE" id="PS51318">
    <property type="entry name" value="TAT"/>
    <property type="match status" value="1"/>
</dbReference>
<dbReference type="InterPro" id="IPR006311">
    <property type="entry name" value="TAT_signal"/>
</dbReference>
<dbReference type="PANTHER" id="PTHR42754:SF1">
    <property type="entry name" value="LIPOPROTEIN"/>
    <property type="match status" value="1"/>
</dbReference>
<feature type="region of interest" description="Disordered" evidence="1">
    <location>
        <begin position="418"/>
        <end position="495"/>
    </location>
</feature>
<dbReference type="KEGG" id="hlt:I7X12_11260"/>
<dbReference type="RefSeq" id="WP_198060180.1">
    <property type="nucleotide sequence ID" value="NZ_CP065856.1"/>
</dbReference>
<evidence type="ECO:0000256" key="1">
    <source>
        <dbReference type="SAM" id="MobiDB-lite"/>
    </source>
</evidence>
<dbReference type="EMBL" id="CP065856">
    <property type="protein sequence ID" value="QPV61347.1"/>
    <property type="molecule type" value="Genomic_DNA"/>
</dbReference>
<feature type="compositionally biased region" description="Pro residues" evidence="1">
    <location>
        <begin position="446"/>
        <end position="458"/>
    </location>
</feature>
<dbReference type="AlphaFoldDB" id="A0A7T3KTK8"/>
<dbReference type="Proteomes" id="UP000595001">
    <property type="component" value="Chromosome"/>
</dbReference>
<protein>
    <submittedName>
        <fullName evidence="2">Uncharacterized protein</fullName>
    </submittedName>
</protein>
<dbReference type="GeneID" id="60589079"/>